<dbReference type="Gene3D" id="1.10.287.950">
    <property type="entry name" value="Methyl-accepting chemotaxis protein"/>
    <property type="match status" value="1"/>
</dbReference>
<dbReference type="PANTHER" id="PTHR32089:SF112">
    <property type="entry name" value="LYSOZYME-LIKE PROTEIN-RELATED"/>
    <property type="match status" value="1"/>
</dbReference>
<reference evidence="13 14" key="1">
    <citation type="submission" date="2023-03" db="EMBL/GenBank/DDBJ databases">
        <title>Thalassotalea loyana LMG 22536T draft genome sequence.</title>
        <authorList>
            <person name="Sawabe T."/>
        </authorList>
    </citation>
    <scope>NUCLEOTIDE SEQUENCE [LARGE SCALE GENOMIC DNA]</scope>
    <source>
        <strain evidence="13 14">LMG 22536</strain>
    </source>
</reference>
<dbReference type="RefSeq" id="WP_284299163.1">
    <property type="nucleotide sequence ID" value="NZ_BSSV01000005.1"/>
</dbReference>
<dbReference type="PROSITE" id="PS50111">
    <property type="entry name" value="CHEMOTAXIS_TRANSDUC_2"/>
    <property type="match status" value="1"/>
</dbReference>
<evidence type="ECO:0000256" key="9">
    <source>
        <dbReference type="PROSITE-ProRule" id="PRU00284"/>
    </source>
</evidence>
<sequence>MIDKLKFAHKIIIVAASLLILALTISTTNHYLSVKEDTKTNLTRAISEISDSVSLNIANWLNGKLAIVESLASSASTSQEQLFLERTAVMADVAGDFKNSYVAIEQTGQFILDDKSIVLPADFDPRKRPWYTQAKQQAKPSFTEPYIDVTTNELLISAIAPVQDRGQFLGVAGGDILLGEIASIINSLDFLELGHAFLMTQDGKVLSHPNQKMVDQHFSKIFGTTPALTSELIELEDGERIVSFIQIKGIESVTWYLGVVLDKEKAFQPLSQAKTSAIVFGLISVIITIVLLKLLLGQLLKPIHGLTKAIKRISEGDGDLTQRLEVRSHDEIGQLSHYFNHFIDTIHQSMKQTHEAASALDEQIDQVRQSSKYGIELAQQQLLGGEHIATAVTQLNGSVTEISSNAQNASTLTSQMHDRSQSGVDALSNNITAIEQLTNNISDSSQKIEKLSVEAENIGKILDVIKGISSQTNLLALNAAIEAARAGEMGRGFAVVADEVRQLAQLTQESTQEIESLIENLQEGTSSVVGTMQESQQNSASSVELANQADAQMQEIINALTQVDDENQAVASATKQQVDMIQTIDQDVHNMMELNGQGVTSLKQTAQACDLLQSEFVSLNKLVSKFKV</sequence>
<evidence type="ECO:0000256" key="7">
    <source>
        <dbReference type="ARBA" id="ARBA00023224"/>
    </source>
</evidence>
<dbReference type="CDD" id="cd12913">
    <property type="entry name" value="PDC1_MCP_like"/>
    <property type="match status" value="1"/>
</dbReference>
<dbReference type="InterPro" id="IPR029151">
    <property type="entry name" value="Sensor-like_sf"/>
</dbReference>
<comment type="caution">
    <text evidence="13">The sequence shown here is derived from an EMBL/GenBank/DDBJ whole genome shotgun (WGS) entry which is preliminary data.</text>
</comment>
<keyword evidence="3" id="KW-0145">Chemotaxis</keyword>
<dbReference type="CDD" id="cd12912">
    <property type="entry name" value="PDC2_MCP_like"/>
    <property type="match status" value="1"/>
</dbReference>
<keyword evidence="2" id="KW-1003">Cell membrane</keyword>
<evidence type="ECO:0000259" key="12">
    <source>
        <dbReference type="PROSITE" id="PS50885"/>
    </source>
</evidence>
<keyword evidence="7 9" id="KW-0807">Transducer</keyword>
<dbReference type="InterPro" id="IPR033479">
    <property type="entry name" value="dCache_1"/>
</dbReference>
<protein>
    <submittedName>
        <fullName evidence="13">Methyl-accepting chemotaxis protein PctA</fullName>
    </submittedName>
</protein>
<dbReference type="SUPFAM" id="SSF58104">
    <property type="entry name" value="Methyl-accepting chemotaxis protein (MCP) signaling domain"/>
    <property type="match status" value="1"/>
</dbReference>
<accession>A0ABQ6HHE2</accession>
<name>A0ABQ6HHE2_9GAMM</name>
<dbReference type="Pfam" id="PF00672">
    <property type="entry name" value="HAMP"/>
    <property type="match status" value="1"/>
</dbReference>
<feature type="domain" description="Methyl-accepting transducer" evidence="11">
    <location>
        <begin position="356"/>
        <end position="592"/>
    </location>
</feature>
<dbReference type="SMART" id="SM00283">
    <property type="entry name" value="MA"/>
    <property type="match status" value="1"/>
</dbReference>
<organism evidence="13 14">
    <name type="scientific">Thalassotalea loyana</name>
    <dbReference type="NCBI Taxonomy" id="280483"/>
    <lineage>
        <taxon>Bacteria</taxon>
        <taxon>Pseudomonadati</taxon>
        <taxon>Pseudomonadota</taxon>
        <taxon>Gammaproteobacteria</taxon>
        <taxon>Alteromonadales</taxon>
        <taxon>Colwelliaceae</taxon>
        <taxon>Thalassotalea</taxon>
    </lineage>
</organism>
<evidence type="ECO:0000256" key="1">
    <source>
        <dbReference type="ARBA" id="ARBA00004651"/>
    </source>
</evidence>
<comment type="similarity">
    <text evidence="8">Belongs to the methyl-accepting chemotaxis (MCP) protein family.</text>
</comment>
<evidence type="ECO:0000256" key="5">
    <source>
        <dbReference type="ARBA" id="ARBA00022989"/>
    </source>
</evidence>
<evidence type="ECO:0000256" key="8">
    <source>
        <dbReference type="ARBA" id="ARBA00029447"/>
    </source>
</evidence>
<dbReference type="EMBL" id="BSSV01000005">
    <property type="protein sequence ID" value="GLX86296.1"/>
    <property type="molecule type" value="Genomic_DNA"/>
</dbReference>
<evidence type="ECO:0000313" key="13">
    <source>
        <dbReference type="EMBL" id="GLX86296.1"/>
    </source>
</evidence>
<evidence type="ECO:0000256" key="2">
    <source>
        <dbReference type="ARBA" id="ARBA00022475"/>
    </source>
</evidence>
<gene>
    <name evidence="13" type="primary">pctA</name>
    <name evidence="13" type="ORF">tloyanaT_25490</name>
</gene>
<evidence type="ECO:0000256" key="10">
    <source>
        <dbReference type="SAM" id="Phobius"/>
    </source>
</evidence>
<proteinExistence type="inferred from homology"/>
<dbReference type="CDD" id="cd06225">
    <property type="entry name" value="HAMP"/>
    <property type="match status" value="1"/>
</dbReference>
<keyword evidence="6 10" id="KW-0472">Membrane</keyword>
<feature type="domain" description="HAMP" evidence="12">
    <location>
        <begin position="297"/>
        <end position="351"/>
    </location>
</feature>
<feature type="transmembrane region" description="Helical" evidence="10">
    <location>
        <begin position="277"/>
        <end position="296"/>
    </location>
</feature>
<keyword evidence="5 10" id="KW-1133">Transmembrane helix</keyword>
<keyword evidence="14" id="KW-1185">Reference proteome</keyword>
<keyword evidence="4 10" id="KW-0812">Transmembrane</keyword>
<dbReference type="Pfam" id="PF02743">
    <property type="entry name" value="dCache_1"/>
    <property type="match status" value="1"/>
</dbReference>
<dbReference type="InterPro" id="IPR003660">
    <property type="entry name" value="HAMP_dom"/>
</dbReference>
<evidence type="ECO:0000313" key="14">
    <source>
        <dbReference type="Proteomes" id="UP001157134"/>
    </source>
</evidence>
<evidence type="ECO:0000256" key="6">
    <source>
        <dbReference type="ARBA" id="ARBA00023136"/>
    </source>
</evidence>
<dbReference type="Proteomes" id="UP001157134">
    <property type="component" value="Unassembled WGS sequence"/>
</dbReference>
<comment type="subcellular location">
    <subcellularLocation>
        <location evidence="1">Cell membrane</location>
        <topology evidence="1">Multi-pass membrane protein</topology>
    </subcellularLocation>
</comment>
<dbReference type="Pfam" id="PF00015">
    <property type="entry name" value="MCPsignal"/>
    <property type="match status" value="1"/>
</dbReference>
<dbReference type="InterPro" id="IPR004089">
    <property type="entry name" value="MCPsignal_dom"/>
</dbReference>
<dbReference type="SUPFAM" id="SSF103190">
    <property type="entry name" value="Sensory domain-like"/>
    <property type="match status" value="1"/>
</dbReference>
<evidence type="ECO:0000256" key="4">
    <source>
        <dbReference type="ARBA" id="ARBA00022692"/>
    </source>
</evidence>
<dbReference type="PANTHER" id="PTHR32089">
    <property type="entry name" value="METHYL-ACCEPTING CHEMOTAXIS PROTEIN MCPB"/>
    <property type="match status" value="1"/>
</dbReference>
<dbReference type="SMART" id="SM00304">
    <property type="entry name" value="HAMP"/>
    <property type="match status" value="1"/>
</dbReference>
<dbReference type="CDD" id="cd11386">
    <property type="entry name" value="MCP_signal"/>
    <property type="match status" value="1"/>
</dbReference>
<evidence type="ECO:0000259" key="11">
    <source>
        <dbReference type="PROSITE" id="PS50111"/>
    </source>
</evidence>
<dbReference type="PROSITE" id="PS50885">
    <property type="entry name" value="HAMP"/>
    <property type="match status" value="1"/>
</dbReference>
<dbReference type="Gene3D" id="3.30.450.20">
    <property type="entry name" value="PAS domain"/>
    <property type="match status" value="2"/>
</dbReference>
<evidence type="ECO:0000256" key="3">
    <source>
        <dbReference type="ARBA" id="ARBA00022500"/>
    </source>
</evidence>